<comment type="caution">
    <text evidence="1">The sequence shown here is derived from an EMBL/GenBank/DDBJ whole genome shotgun (WGS) entry which is preliminary data.</text>
</comment>
<gene>
    <name evidence="1" type="ORF">HPB47_005868</name>
</gene>
<protein>
    <submittedName>
        <fullName evidence="1">Uncharacterized protein</fullName>
    </submittedName>
</protein>
<proteinExistence type="predicted"/>
<organism evidence="1 2">
    <name type="scientific">Ixodes persulcatus</name>
    <name type="common">Taiga tick</name>
    <dbReference type="NCBI Taxonomy" id="34615"/>
    <lineage>
        <taxon>Eukaryota</taxon>
        <taxon>Metazoa</taxon>
        <taxon>Ecdysozoa</taxon>
        <taxon>Arthropoda</taxon>
        <taxon>Chelicerata</taxon>
        <taxon>Arachnida</taxon>
        <taxon>Acari</taxon>
        <taxon>Parasitiformes</taxon>
        <taxon>Ixodida</taxon>
        <taxon>Ixodoidea</taxon>
        <taxon>Ixodidae</taxon>
        <taxon>Ixodinae</taxon>
        <taxon>Ixodes</taxon>
    </lineage>
</organism>
<accession>A0AC60PBT9</accession>
<dbReference type="EMBL" id="JABSTQ010010881">
    <property type="protein sequence ID" value="KAG0417123.1"/>
    <property type="molecule type" value="Genomic_DNA"/>
</dbReference>
<reference evidence="1 2" key="1">
    <citation type="journal article" date="2020" name="Cell">
        <title>Large-Scale Comparative Analyses of Tick Genomes Elucidate Their Genetic Diversity and Vector Capacities.</title>
        <authorList>
            <consortium name="Tick Genome and Microbiome Consortium (TIGMIC)"/>
            <person name="Jia N."/>
            <person name="Wang J."/>
            <person name="Shi W."/>
            <person name="Du L."/>
            <person name="Sun Y."/>
            <person name="Zhan W."/>
            <person name="Jiang J.F."/>
            <person name="Wang Q."/>
            <person name="Zhang B."/>
            <person name="Ji P."/>
            <person name="Bell-Sakyi L."/>
            <person name="Cui X.M."/>
            <person name="Yuan T.T."/>
            <person name="Jiang B.G."/>
            <person name="Yang W.F."/>
            <person name="Lam T.T."/>
            <person name="Chang Q.C."/>
            <person name="Ding S.J."/>
            <person name="Wang X.J."/>
            <person name="Zhu J.G."/>
            <person name="Ruan X.D."/>
            <person name="Zhao L."/>
            <person name="Wei J.T."/>
            <person name="Ye R.Z."/>
            <person name="Que T.C."/>
            <person name="Du C.H."/>
            <person name="Zhou Y.H."/>
            <person name="Cheng J.X."/>
            <person name="Dai P.F."/>
            <person name="Guo W.B."/>
            <person name="Han X.H."/>
            <person name="Huang E.J."/>
            <person name="Li L.F."/>
            <person name="Wei W."/>
            <person name="Gao Y.C."/>
            <person name="Liu J.Z."/>
            <person name="Shao H.Z."/>
            <person name="Wang X."/>
            <person name="Wang C.C."/>
            <person name="Yang T.C."/>
            <person name="Huo Q.B."/>
            <person name="Li W."/>
            <person name="Chen H.Y."/>
            <person name="Chen S.E."/>
            <person name="Zhou L.G."/>
            <person name="Ni X.B."/>
            <person name="Tian J.H."/>
            <person name="Sheng Y."/>
            <person name="Liu T."/>
            <person name="Pan Y.S."/>
            <person name="Xia L.Y."/>
            <person name="Li J."/>
            <person name="Zhao F."/>
            <person name="Cao W.C."/>
        </authorList>
    </citation>
    <scope>NUCLEOTIDE SEQUENCE [LARGE SCALE GENOMIC DNA]</scope>
    <source>
        <strain evidence="1">Iper-2018</strain>
    </source>
</reference>
<name>A0AC60PBT9_IXOPE</name>
<keyword evidence="2" id="KW-1185">Reference proteome</keyword>
<dbReference type="Proteomes" id="UP000805193">
    <property type="component" value="Unassembled WGS sequence"/>
</dbReference>
<sequence length="326" mass="36853">MPPINWAEAAADDLAGFTVDFLRNELLRPNLEVTGTKEDIIHRLLADIAQNRPPTPPALLLPNPATSARFSQESLPLQTLDPAQSTQRLTSLLQQLLNMSQRPMAPVQWQRKVTSRLQLRGESLVDYSLAKLKLISKYPVVLTDVRRIKDGEEEPPSTSSSLRGHIQQPRRIDDHEESTVQENQDWLKDGWDGVLDHYRAERRAYPEAQSTLSKAKFTILRQVQTETFLNPAQLHTWYSVTYDPSCRNCGEIATLHHILWGCPELLLHSKNKDFIKHARPPGAWESFLRDPDPNTKKILVQLASDAAGNIAFRLSIEGIALSRVSP</sequence>
<evidence type="ECO:0000313" key="2">
    <source>
        <dbReference type="Proteomes" id="UP000805193"/>
    </source>
</evidence>
<evidence type="ECO:0000313" key="1">
    <source>
        <dbReference type="EMBL" id="KAG0417123.1"/>
    </source>
</evidence>